<proteinExistence type="predicted"/>
<protein>
    <submittedName>
        <fullName evidence="2">PLAC8-domain-containing protein</fullName>
    </submittedName>
</protein>
<feature type="region of interest" description="Disordered" evidence="1">
    <location>
        <begin position="1"/>
        <end position="60"/>
    </location>
</feature>
<evidence type="ECO:0000256" key="1">
    <source>
        <dbReference type="SAM" id="MobiDB-lite"/>
    </source>
</evidence>
<dbReference type="InterPro" id="IPR006461">
    <property type="entry name" value="PLAC_motif_containing"/>
</dbReference>
<dbReference type="GeneID" id="54292265"/>
<feature type="compositionally biased region" description="Polar residues" evidence="1">
    <location>
        <begin position="1"/>
        <end position="34"/>
    </location>
</feature>
<name>A0A6A5X6K2_9PLEO</name>
<evidence type="ECO:0000313" key="3">
    <source>
        <dbReference type="Proteomes" id="UP000799778"/>
    </source>
</evidence>
<feature type="compositionally biased region" description="Basic and acidic residues" evidence="1">
    <location>
        <begin position="123"/>
        <end position="138"/>
    </location>
</feature>
<gene>
    <name evidence="2" type="ORF">BU24DRAFT_98922</name>
</gene>
<feature type="region of interest" description="Disordered" evidence="1">
    <location>
        <begin position="192"/>
        <end position="216"/>
    </location>
</feature>
<dbReference type="NCBIfam" id="TIGR01571">
    <property type="entry name" value="A_thal_Cys_rich"/>
    <property type="match status" value="1"/>
</dbReference>
<feature type="compositionally biased region" description="Low complexity" evidence="1">
    <location>
        <begin position="40"/>
        <end position="60"/>
    </location>
</feature>
<dbReference type="PANTHER" id="PTHR15907">
    <property type="entry name" value="DUF614 FAMILY PROTEIN-RELATED"/>
    <property type="match status" value="1"/>
</dbReference>
<feature type="compositionally biased region" description="Pro residues" evidence="1">
    <location>
        <begin position="201"/>
        <end position="216"/>
    </location>
</feature>
<evidence type="ECO:0000313" key="2">
    <source>
        <dbReference type="EMBL" id="KAF2008414.1"/>
    </source>
</evidence>
<dbReference type="Proteomes" id="UP000799778">
    <property type="component" value="Unassembled WGS sequence"/>
</dbReference>
<dbReference type="AlphaFoldDB" id="A0A6A5X6K2"/>
<dbReference type="EMBL" id="ML978084">
    <property type="protein sequence ID" value="KAF2008414.1"/>
    <property type="molecule type" value="Genomic_DNA"/>
</dbReference>
<dbReference type="OrthoDB" id="1045822at2759"/>
<reference evidence="2" key="1">
    <citation type="journal article" date="2020" name="Stud. Mycol.">
        <title>101 Dothideomycetes genomes: a test case for predicting lifestyles and emergence of pathogens.</title>
        <authorList>
            <person name="Haridas S."/>
            <person name="Albert R."/>
            <person name="Binder M."/>
            <person name="Bloem J."/>
            <person name="Labutti K."/>
            <person name="Salamov A."/>
            <person name="Andreopoulos B."/>
            <person name="Baker S."/>
            <person name="Barry K."/>
            <person name="Bills G."/>
            <person name="Bluhm B."/>
            <person name="Cannon C."/>
            <person name="Castanera R."/>
            <person name="Culley D."/>
            <person name="Daum C."/>
            <person name="Ezra D."/>
            <person name="Gonzalez J."/>
            <person name="Henrissat B."/>
            <person name="Kuo A."/>
            <person name="Liang C."/>
            <person name="Lipzen A."/>
            <person name="Lutzoni F."/>
            <person name="Magnuson J."/>
            <person name="Mondo S."/>
            <person name="Nolan M."/>
            <person name="Ohm R."/>
            <person name="Pangilinan J."/>
            <person name="Park H.-J."/>
            <person name="Ramirez L."/>
            <person name="Alfaro M."/>
            <person name="Sun H."/>
            <person name="Tritt A."/>
            <person name="Yoshinaga Y."/>
            <person name="Zwiers L.-H."/>
            <person name="Turgeon B."/>
            <person name="Goodwin S."/>
            <person name="Spatafora J."/>
            <person name="Crous P."/>
            <person name="Grigoriev I."/>
        </authorList>
    </citation>
    <scope>NUCLEOTIDE SEQUENCE</scope>
    <source>
        <strain evidence="2">CBS 175.79</strain>
    </source>
</reference>
<feature type="region of interest" description="Disordered" evidence="1">
    <location>
        <begin position="97"/>
        <end position="138"/>
    </location>
</feature>
<dbReference type="Pfam" id="PF04749">
    <property type="entry name" value="PLAC8"/>
    <property type="match status" value="1"/>
</dbReference>
<accession>A0A6A5X6K2</accession>
<organism evidence="2 3">
    <name type="scientific">Aaosphaeria arxii CBS 175.79</name>
    <dbReference type="NCBI Taxonomy" id="1450172"/>
    <lineage>
        <taxon>Eukaryota</taxon>
        <taxon>Fungi</taxon>
        <taxon>Dikarya</taxon>
        <taxon>Ascomycota</taxon>
        <taxon>Pezizomycotina</taxon>
        <taxon>Dothideomycetes</taxon>
        <taxon>Pleosporomycetidae</taxon>
        <taxon>Pleosporales</taxon>
        <taxon>Pleosporales incertae sedis</taxon>
        <taxon>Aaosphaeria</taxon>
    </lineage>
</organism>
<sequence length="438" mass="48757">MDPNHYNQTPQHPQIRNLQRQHQRFSWQDPATASNDDHQVYQQPQQHQQQQQQQQQSQSQVFQQNEVQQLLQIDTNPATLNRGFSYAQTPIEHRAFHYSPHEPLPNPLDTAVGQHPQTPHGQVESKHPQNIHPHEKPPAYETTNAVAHQQNTHGHHGHASFTPISSEEPLQVQTNVPMQSRHARQRSNLSPINTNVSSYAAPPPPVPSLPAGPLPPKSAITPISPVAIKHDPNDFSKPTSPITQTGPMGEPYTPHGFERNPVFSPHAAHGPNGLDFALHQPGQVSHPNMDLAENGAGKKWKFGLFSCTPGISDCMTGLFCPCIIYGRTSYRLSQKSNKKDPTDLLSYSATNGHCTVMGAACGLWWLFPTLQRMKIRHMYKIDGSCIGDFARGCCCCCCVAVQNEREVREREEKTRRLAGPASANVYSSVGGMVYKPQQ</sequence>
<dbReference type="RefSeq" id="XP_033376753.1">
    <property type="nucleotide sequence ID" value="XM_033534868.1"/>
</dbReference>
<keyword evidence="3" id="KW-1185">Reference proteome</keyword>